<comment type="caution">
    <text evidence="2">The sequence shown here is derived from an EMBL/GenBank/DDBJ whole genome shotgun (WGS) entry which is preliminary data.</text>
</comment>
<evidence type="ECO:0000256" key="1">
    <source>
        <dbReference type="SAM" id="Phobius"/>
    </source>
</evidence>
<feature type="transmembrane region" description="Helical" evidence="1">
    <location>
        <begin position="44"/>
        <end position="65"/>
    </location>
</feature>
<sequence>MIILYCLLYQDCCYIFGQDSPHETYQNLSKQLLKKVFKQKRKKIYLLLIQQYHIQYFLFLLIIFLSCHFTKSISFICKYLNQSSSKEYTDVTSIIRRRVLIKSGLGQILIRPSYRMYSQDQFLL</sequence>
<accession>A0A8S1JYA9</accession>
<dbReference type="AlphaFoldDB" id="A0A8S1JYA9"/>
<evidence type="ECO:0000313" key="3">
    <source>
        <dbReference type="Proteomes" id="UP000692954"/>
    </source>
</evidence>
<reference evidence="2" key="1">
    <citation type="submission" date="2021-01" db="EMBL/GenBank/DDBJ databases">
        <authorList>
            <consortium name="Genoscope - CEA"/>
            <person name="William W."/>
        </authorList>
    </citation>
    <scope>NUCLEOTIDE SEQUENCE</scope>
</reference>
<name>A0A8S1JYA9_9CILI</name>
<keyword evidence="1" id="KW-1133">Transmembrane helix</keyword>
<gene>
    <name evidence="2" type="ORF">PSON_ATCC_30995.1.T0010572</name>
</gene>
<proteinExistence type="predicted"/>
<keyword evidence="1" id="KW-0812">Transmembrane</keyword>
<evidence type="ECO:0008006" key="4">
    <source>
        <dbReference type="Google" id="ProtNLM"/>
    </source>
</evidence>
<protein>
    <recommendedName>
        <fullName evidence="4">Transmembrane protein</fullName>
    </recommendedName>
</protein>
<evidence type="ECO:0000313" key="2">
    <source>
        <dbReference type="EMBL" id="CAD8046359.1"/>
    </source>
</evidence>
<keyword evidence="3" id="KW-1185">Reference proteome</keyword>
<dbReference type="EMBL" id="CAJJDN010000001">
    <property type="protein sequence ID" value="CAD8046359.1"/>
    <property type="molecule type" value="Genomic_DNA"/>
</dbReference>
<organism evidence="2 3">
    <name type="scientific">Paramecium sonneborni</name>
    <dbReference type="NCBI Taxonomy" id="65129"/>
    <lineage>
        <taxon>Eukaryota</taxon>
        <taxon>Sar</taxon>
        <taxon>Alveolata</taxon>
        <taxon>Ciliophora</taxon>
        <taxon>Intramacronucleata</taxon>
        <taxon>Oligohymenophorea</taxon>
        <taxon>Peniculida</taxon>
        <taxon>Parameciidae</taxon>
        <taxon>Paramecium</taxon>
    </lineage>
</organism>
<dbReference type="Proteomes" id="UP000692954">
    <property type="component" value="Unassembled WGS sequence"/>
</dbReference>
<keyword evidence="1" id="KW-0472">Membrane</keyword>